<dbReference type="EMBL" id="JJQE01000155">
    <property type="protein sequence ID" value="KKH24975.1"/>
    <property type="molecule type" value="Genomic_DNA"/>
</dbReference>
<dbReference type="Proteomes" id="UP000034667">
    <property type="component" value="Unassembled WGS sequence"/>
</dbReference>
<evidence type="ECO:0000313" key="10">
    <source>
        <dbReference type="Proteomes" id="UP000034047"/>
    </source>
</evidence>
<evidence type="ECO:0000313" key="4">
    <source>
        <dbReference type="EMBL" id="KKG44514.1"/>
    </source>
</evidence>
<evidence type="ECO:0000313" key="2">
    <source>
        <dbReference type="EMBL" id="KKG34001.1"/>
    </source>
</evidence>
<dbReference type="EMBL" id="JJPE01000032">
    <property type="protein sequence ID" value="KKG46952.1"/>
    <property type="molecule type" value="Genomic_DNA"/>
</dbReference>
<evidence type="ECO:0000313" key="1">
    <source>
        <dbReference type="EMBL" id="KKG12969.1"/>
    </source>
</evidence>
<dbReference type="EMBL" id="JJPD01000175">
    <property type="protein sequence ID" value="KKG37453.1"/>
    <property type="molecule type" value="Genomic_DNA"/>
</dbReference>
<dbReference type="AlphaFoldDB" id="A0A0F8M8W3"/>
<evidence type="ECO:0000313" key="12">
    <source>
        <dbReference type="Proteomes" id="UP000034195"/>
    </source>
</evidence>
<dbReference type="Proteomes" id="UP000034047">
    <property type="component" value="Unassembled WGS sequence"/>
</dbReference>
<evidence type="ECO:0000313" key="16">
    <source>
        <dbReference type="Proteomes" id="UP000034921"/>
    </source>
</evidence>
<evidence type="ECO:0000313" key="3">
    <source>
        <dbReference type="EMBL" id="KKG37453.1"/>
    </source>
</evidence>
<dbReference type="EMBL" id="JJPB01000030">
    <property type="protein sequence ID" value="KKG34001.1"/>
    <property type="molecule type" value="Genomic_DNA"/>
</dbReference>
<evidence type="ECO:0000313" key="6">
    <source>
        <dbReference type="EMBL" id="KKG47358.1"/>
    </source>
</evidence>
<dbReference type="EMBL" id="JJPG01000154">
    <property type="protein sequence ID" value="KKG47358.1"/>
    <property type="molecule type" value="Genomic_DNA"/>
</dbReference>
<evidence type="ECO:0000313" key="7">
    <source>
        <dbReference type="EMBL" id="KKG55647.1"/>
    </source>
</evidence>
<evidence type="ECO:0000313" key="9">
    <source>
        <dbReference type="Proteomes" id="UP000033878"/>
    </source>
</evidence>
<dbReference type="EMBL" id="JJPF01000043">
    <property type="protein sequence ID" value="KKG44514.1"/>
    <property type="molecule type" value="Genomic_DNA"/>
</dbReference>
<evidence type="ECO:0000313" key="11">
    <source>
        <dbReference type="Proteomes" id="UP000034151"/>
    </source>
</evidence>
<organism evidence="8 16">
    <name type="scientific">Methanosarcina mazei</name>
    <name type="common">Methanosarcina frisia</name>
    <dbReference type="NCBI Taxonomy" id="2209"/>
    <lineage>
        <taxon>Archaea</taxon>
        <taxon>Methanobacteriati</taxon>
        <taxon>Methanobacteriota</taxon>
        <taxon>Stenosarchaea group</taxon>
        <taxon>Methanomicrobia</taxon>
        <taxon>Methanosarcinales</taxon>
        <taxon>Methanosarcinaceae</taxon>
        <taxon>Methanosarcina</taxon>
    </lineage>
</organism>
<dbReference type="Proteomes" id="UP000034921">
    <property type="component" value="Unassembled WGS sequence"/>
</dbReference>
<sequence length="81" mass="9918">MNKKIIDYDWANYDFNHAVIKHKKWTTEEWEQNVEEFYKENLYSRANSLEKKLSLNPSFTNSNLSFEMWHKLTDYLMGTFD</sequence>
<comment type="caution">
    <text evidence="8">The sequence shown here is derived from an EMBL/GenBank/DDBJ whole genome shotgun (WGS) entry which is preliminary data.</text>
</comment>
<evidence type="ECO:0000313" key="15">
    <source>
        <dbReference type="Proteomes" id="UP000034667"/>
    </source>
</evidence>
<dbReference type="EMBL" id="JJOU01000129">
    <property type="protein sequence ID" value="KKG12969.1"/>
    <property type="molecule type" value="Genomic_DNA"/>
</dbReference>
<accession>A0A0F8M8W3</accession>
<dbReference type="EMBL" id="JJPH01000017">
    <property type="protein sequence ID" value="KKG55647.1"/>
    <property type="molecule type" value="Genomic_DNA"/>
</dbReference>
<dbReference type="PATRIC" id="fig|2209.39.peg.445"/>
<evidence type="ECO:0000313" key="13">
    <source>
        <dbReference type="Proteomes" id="UP000034243"/>
    </source>
</evidence>
<dbReference type="RefSeq" id="WP_048038624.1">
    <property type="nucleotide sequence ID" value="NZ_JJOU01000129.1"/>
</dbReference>
<proteinExistence type="predicted"/>
<evidence type="ECO:0000313" key="5">
    <source>
        <dbReference type="EMBL" id="KKG46952.1"/>
    </source>
</evidence>
<gene>
    <name evidence="1" type="ORF">DU34_06010</name>
    <name evidence="3" type="ORF">DU35_04785</name>
    <name evidence="7" type="ORF">DU36_01525</name>
    <name evidence="6" type="ORF">DU38_02470</name>
    <name evidence="4" type="ORF">DU39_01780</name>
    <name evidence="5" type="ORF">DU41_03710</name>
    <name evidence="2" type="ORF">DU49_01515</name>
    <name evidence="8" type="ORF">DU60_02795</name>
</gene>
<dbReference type="Proteomes" id="UP000034195">
    <property type="component" value="Unassembled WGS sequence"/>
</dbReference>
<dbReference type="Proteomes" id="UP000034151">
    <property type="component" value="Unassembled WGS sequence"/>
</dbReference>
<name>A0A0F8M8W3_METMZ</name>
<dbReference type="Proteomes" id="UP000034243">
    <property type="component" value="Unassembled WGS sequence"/>
</dbReference>
<dbReference type="Proteomes" id="UP000033878">
    <property type="component" value="Unassembled WGS sequence"/>
</dbReference>
<protein>
    <submittedName>
        <fullName evidence="8">Uncharacterized protein</fullName>
    </submittedName>
</protein>
<dbReference type="Proteomes" id="UP000034577">
    <property type="component" value="Unassembled WGS sequence"/>
</dbReference>
<reference evidence="9 10" key="1">
    <citation type="journal article" date="2015" name="ISME J.">
        <title>Genomic and phenotypic differentiation among Methanosarcina mazei populations from Columbia River sediment.</title>
        <authorList>
            <person name="Youngblut N.D."/>
            <person name="Wirth J.S."/>
            <person name="Henriksen J.R."/>
            <person name="Smith M."/>
            <person name="Simon H."/>
            <person name="Metcalf W.W."/>
            <person name="Whitaker R.J."/>
        </authorList>
    </citation>
    <scope>NUCLEOTIDE SEQUENCE [LARGE SCALE GENOMIC DNA]</scope>
    <source>
        <strain evidence="8 16">1.F.M.0.5</strain>
        <strain evidence="1 10">2.F.T.2.6</strain>
        <strain evidence="2 9">3.F.A.1A.3</strain>
        <strain evidence="3 14">3.F.A.2.12</strain>
        <strain evidence="5 15">3.F.A.2.3</strain>
        <strain evidence="4 11">3.F.A.2.5</strain>
        <strain evidence="6 12">3.F.A.2.6</strain>
        <strain evidence="7 13">3.F.A.2.7</strain>
    </source>
</reference>
<evidence type="ECO:0000313" key="8">
    <source>
        <dbReference type="EMBL" id="KKH24975.1"/>
    </source>
</evidence>
<evidence type="ECO:0000313" key="14">
    <source>
        <dbReference type="Proteomes" id="UP000034577"/>
    </source>
</evidence>